<dbReference type="Pfam" id="PF12796">
    <property type="entry name" value="Ank_2"/>
    <property type="match status" value="3"/>
</dbReference>
<protein>
    <submittedName>
        <fullName evidence="6">Uncharacterized protein</fullName>
    </submittedName>
</protein>
<feature type="domain" description="GPI inositol-deacylase winged helix" evidence="4">
    <location>
        <begin position="695"/>
        <end position="774"/>
    </location>
</feature>
<feature type="repeat" description="ANK" evidence="2">
    <location>
        <begin position="864"/>
        <end position="896"/>
    </location>
</feature>
<keyword evidence="2" id="KW-0040">ANK repeat</keyword>
<dbReference type="SMART" id="SM00248">
    <property type="entry name" value="ANK"/>
    <property type="match status" value="10"/>
</dbReference>
<dbReference type="SUPFAM" id="SSF48403">
    <property type="entry name" value="Ankyrin repeat"/>
    <property type="match status" value="1"/>
</dbReference>
<feature type="repeat" description="ANK" evidence="2">
    <location>
        <begin position="931"/>
        <end position="963"/>
    </location>
</feature>
<dbReference type="PRINTS" id="PR01415">
    <property type="entry name" value="ANKYRIN"/>
</dbReference>
<feature type="repeat" description="ANK" evidence="2">
    <location>
        <begin position="963"/>
        <end position="995"/>
    </location>
</feature>
<evidence type="ECO:0000259" key="5">
    <source>
        <dbReference type="Pfam" id="PF24883"/>
    </source>
</evidence>
<dbReference type="InterPro" id="IPR036770">
    <property type="entry name" value="Ankyrin_rpt-contain_sf"/>
</dbReference>
<dbReference type="InterPro" id="IPR035994">
    <property type="entry name" value="Nucleoside_phosphorylase_sf"/>
</dbReference>
<feature type="repeat" description="ANK" evidence="2">
    <location>
        <begin position="1094"/>
        <end position="1126"/>
    </location>
</feature>
<gene>
    <name evidence="6" type="ORF">TRIVIDRAFT_147201</name>
</gene>
<sequence length="1190" mass="132860">MATQDKEDIVLATETPGSLNRDKDAADAVALQERQQSDNDGARVPIAEAPKQKLAHADYTIGWICALSTEYVAAQVFLDERHEGPEYVPSNDNNDYTLGKAGSHNVVIAVLPNGEYGISSATGVAKDMLHSFPNIRIGFMVGIGGGAPSQKHDIRLGDVVVSTPRDGTGGVFQYDFGKAIQGGIFHTKGFLNKPPILLRTAVNGLKADYEINGHRIEEAISDILERKPRLRRKYERPQPITDKLYKSTIAHPQDTEGSCVNFCGSDMSRLILRPERTQDEDNPSIHYGLIASANQVMKDALTRDKLIKEKDVLCFEMEAAGLMNQFPCLVIRGICDYADSHKNEEWQGYAAMTAAAYTRDLLHRIPLQQVRAEKRISDVLSSVQKGVDKLLYFQQNKDYQEILDWLTPIDYAPQQKDYIQIRQPETGQWFLDSGEYQTWIESDKQTLFCPGVPGARKTIMTAVVIDNLYARYKDDAKIGIAYLYCDYRKQYEQKAEDLLANLLKQLTQGQAVIPGCIQTLYSNYKNKPKRPPLHELSEALRSISILYSKVFIIVDALDECRTADGCRKSFLSELFNLQAETNTNIFATARFIQEIEEAFKQTSSLNITAKDEDVQKYVTANMSRLPSFVLRNPEVQSEIKTAMSKSADGMFLLVRLHTDSLAQLPTVGDVKQALQNLPRSLDDTYKQAMARIESQSEAFQKLAKKILSWLTWAKTVLFVAELQHAVAVKLGTAELDEEFIPDKEIMGSVCAGLVTIDNESGAIRLAHYTTQQYFRRVGGRWFQDAEANIARLCLTYISFREFESGYCNTDDEFQQRIQLYPLYEYAANHWGFHSRAAPEMQPLILDFLGCEAKVSASGQAIRSGRMAAIHLAAIFGLESIVAYFFDNGYDIDARDANGRTPLWWASEMGQRNVVNLLIDYGAEINSTDYTKHETPLFKALELGREDIIRLLLENGADANLIANGLTALSYPIEEKDQGTVKLLLENGANVNLMDNGGYPPLVYAIRKKDNGIIRLLLENGADINLMNTKGYPALFYAITQKDRGIIRLLLENGADVNVFDNKGRPMLLHAITQKDQGIVRLLQENGADVNISYNGFPALVWAIIGGDEGIVRVLLEIGADVNLIDASGYSALTHAIMYQDEGIARLLLENGADVNCLIQGDTPLSIAIMMRKESMGNLLLEYGGKTWIGY</sequence>
<feature type="repeat" description="ANK" evidence="2">
    <location>
        <begin position="1029"/>
        <end position="1061"/>
    </location>
</feature>
<feature type="domain" description="Nephrocystin 3-like N-terminal" evidence="5">
    <location>
        <begin position="426"/>
        <end position="590"/>
    </location>
</feature>
<dbReference type="InterPro" id="IPR002110">
    <property type="entry name" value="Ankyrin_rpt"/>
</dbReference>
<evidence type="ECO:0000256" key="1">
    <source>
        <dbReference type="ARBA" id="ARBA00022737"/>
    </source>
</evidence>
<dbReference type="GO" id="GO:0003824">
    <property type="term" value="F:catalytic activity"/>
    <property type="evidence" value="ECO:0007669"/>
    <property type="project" value="InterPro"/>
</dbReference>
<keyword evidence="1" id="KW-0677">Repeat</keyword>
<dbReference type="InterPro" id="IPR056884">
    <property type="entry name" value="NPHP3-like_N"/>
</dbReference>
<dbReference type="Pfam" id="PF13606">
    <property type="entry name" value="Ank_3"/>
    <property type="match status" value="1"/>
</dbReference>
<evidence type="ECO:0000313" key="7">
    <source>
        <dbReference type="Proteomes" id="UP000007115"/>
    </source>
</evidence>
<dbReference type="HOGENOM" id="CLU_000288_34_2_1"/>
<dbReference type="Pfam" id="PF22939">
    <property type="entry name" value="WHD_GPIID"/>
    <property type="match status" value="1"/>
</dbReference>
<dbReference type="GO" id="GO:0009116">
    <property type="term" value="P:nucleoside metabolic process"/>
    <property type="evidence" value="ECO:0007669"/>
    <property type="project" value="InterPro"/>
</dbReference>
<feature type="repeat" description="ANK" evidence="2">
    <location>
        <begin position="1127"/>
        <end position="1155"/>
    </location>
</feature>
<accession>G9MPC4</accession>
<dbReference type="InterPro" id="IPR027417">
    <property type="entry name" value="P-loop_NTPase"/>
</dbReference>
<dbReference type="PROSITE" id="PS50297">
    <property type="entry name" value="ANK_REP_REGION"/>
    <property type="match status" value="7"/>
</dbReference>
<feature type="repeat" description="ANK" evidence="2">
    <location>
        <begin position="996"/>
        <end position="1028"/>
    </location>
</feature>
<dbReference type="RefSeq" id="XP_013957934.1">
    <property type="nucleotide sequence ID" value="XM_014102459.1"/>
</dbReference>
<dbReference type="Gene3D" id="1.25.40.20">
    <property type="entry name" value="Ankyrin repeat-containing domain"/>
    <property type="match status" value="2"/>
</dbReference>
<evidence type="ECO:0000256" key="2">
    <source>
        <dbReference type="PROSITE-ProRule" id="PRU00023"/>
    </source>
</evidence>
<dbReference type="GeneID" id="25787981"/>
<reference evidence="6 7" key="1">
    <citation type="journal article" date="2011" name="Genome Biol.">
        <title>Comparative genome sequence analysis underscores mycoparasitism as the ancestral life style of Trichoderma.</title>
        <authorList>
            <person name="Kubicek C.P."/>
            <person name="Herrera-Estrella A."/>
            <person name="Seidl-Seiboth V."/>
            <person name="Martinez D.A."/>
            <person name="Druzhinina I.S."/>
            <person name="Thon M."/>
            <person name="Zeilinger S."/>
            <person name="Casas-Flores S."/>
            <person name="Horwitz B.A."/>
            <person name="Mukherjee P.K."/>
            <person name="Mukherjee M."/>
            <person name="Kredics L."/>
            <person name="Alcaraz L.D."/>
            <person name="Aerts A."/>
            <person name="Antal Z."/>
            <person name="Atanasova L."/>
            <person name="Cervantes-Badillo M.G."/>
            <person name="Challacombe J."/>
            <person name="Chertkov O."/>
            <person name="McCluskey K."/>
            <person name="Coulpier F."/>
            <person name="Deshpande N."/>
            <person name="von Doehren H."/>
            <person name="Ebbole D.J."/>
            <person name="Esquivel-Naranjo E.U."/>
            <person name="Fekete E."/>
            <person name="Flipphi M."/>
            <person name="Glaser F."/>
            <person name="Gomez-Rodriguez E.Y."/>
            <person name="Gruber S."/>
            <person name="Han C."/>
            <person name="Henrissat B."/>
            <person name="Hermosa R."/>
            <person name="Hernandez-Onate M."/>
            <person name="Karaffa L."/>
            <person name="Kosti I."/>
            <person name="Le Crom S."/>
            <person name="Lindquist E."/>
            <person name="Lucas S."/>
            <person name="Luebeck M."/>
            <person name="Luebeck P.S."/>
            <person name="Margeot A."/>
            <person name="Metz B."/>
            <person name="Misra M."/>
            <person name="Nevalainen H."/>
            <person name="Omann M."/>
            <person name="Packer N."/>
            <person name="Perrone G."/>
            <person name="Uresti-Rivera E.E."/>
            <person name="Salamov A."/>
            <person name="Schmoll M."/>
            <person name="Seiboth B."/>
            <person name="Shapiro H."/>
            <person name="Sukno S."/>
            <person name="Tamayo-Ramos J.A."/>
            <person name="Tisch D."/>
            <person name="Wiest A."/>
            <person name="Wilkinson H.H."/>
            <person name="Zhang M."/>
            <person name="Coutinho P.M."/>
            <person name="Kenerley C.M."/>
            <person name="Monte E."/>
            <person name="Baker S.E."/>
            <person name="Grigoriev I.V."/>
        </authorList>
    </citation>
    <scope>NUCLEOTIDE SEQUENCE [LARGE SCALE GENOMIC DNA]</scope>
    <source>
        <strain evidence="7">Gv29-8 / FGSC 10586</strain>
    </source>
</reference>
<dbReference type="Pfam" id="PF24883">
    <property type="entry name" value="NPHP3_N"/>
    <property type="match status" value="1"/>
</dbReference>
<name>G9MPC4_HYPVG</name>
<dbReference type="STRING" id="413071.G9MPC4"/>
<dbReference type="eggNOG" id="KOG0504">
    <property type="taxonomic scope" value="Eukaryota"/>
</dbReference>
<dbReference type="AlphaFoldDB" id="G9MPC4"/>
<dbReference type="InParanoid" id="G9MPC4"/>
<comment type="caution">
    <text evidence="6">The sequence shown here is derived from an EMBL/GenBank/DDBJ whole genome shotgun (WGS) entry which is preliminary data.</text>
</comment>
<dbReference type="InterPro" id="IPR053137">
    <property type="entry name" value="NLR-like"/>
</dbReference>
<evidence type="ECO:0000259" key="4">
    <source>
        <dbReference type="Pfam" id="PF22939"/>
    </source>
</evidence>
<dbReference type="PROSITE" id="PS50088">
    <property type="entry name" value="ANK_REPEAT"/>
    <property type="match status" value="9"/>
</dbReference>
<evidence type="ECO:0000256" key="3">
    <source>
        <dbReference type="SAM" id="MobiDB-lite"/>
    </source>
</evidence>
<dbReference type="EMBL" id="ABDF02000005">
    <property type="protein sequence ID" value="EHK23726.1"/>
    <property type="molecule type" value="Genomic_DNA"/>
</dbReference>
<dbReference type="InterPro" id="IPR054471">
    <property type="entry name" value="GPIID_WHD"/>
</dbReference>
<dbReference type="Proteomes" id="UP000007115">
    <property type="component" value="Unassembled WGS sequence"/>
</dbReference>
<keyword evidence="7" id="KW-1185">Reference proteome</keyword>
<dbReference type="Gene3D" id="3.40.50.1580">
    <property type="entry name" value="Nucleoside phosphorylase domain"/>
    <property type="match status" value="1"/>
</dbReference>
<feature type="region of interest" description="Disordered" evidence="3">
    <location>
        <begin position="1"/>
        <end position="23"/>
    </location>
</feature>
<dbReference type="OrthoDB" id="1577640at2759"/>
<organism evidence="6 7">
    <name type="scientific">Hypocrea virens (strain Gv29-8 / FGSC 10586)</name>
    <name type="common">Gliocladium virens</name>
    <name type="synonym">Trichoderma virens</name>
    <dbReference type="NCBI Taxonomy" id="413071"/>
    <lineage>
        <taxon>Eukaryota</taxon>
        <taxon>Fungi</taxon>
        <taxon>Dikarya</taxon>
        <taxon>Ascomycota</taxon>
        <taxon>Pezizomycotina</taxon>
        <taxon>Sordariomycetes</taxon>
        <taxon>Hypocreomycetidae</taxon>
        <taxon>Hypocreales</taxon>
        <taxon>Hypocreaceae</taxon>
        <taxon>Trichoderma</taxon>
    </lineage>
</organism>
<dbReference type="PANTHER" id="PTHR46082:SF11">
    <property type="entry name" value="AAA+ ATPASE DOMAIN-CONTAINING PROTEIN-RELATED"/>
    <property type="match status" value="1"/>
</dbReference>
<proteinExistence type="predicted"/>
<dbReference type="PANTHER" id="PTHR46082">
    <property type="entry name" value="ATP/GTP-BINDING PROTEIN-RELATED"/>
    <property type="match status" value="1"/>
</dbReference>
<dbReference type="VEuPathDB" id="FungiDB:TRIVIDRAFT_147201"/>
<dbReference type="SUPFAM" id="SSF53167">
    <property type="entry name" value="Purine and uridine phosphorylases"/>
    <property type="match status" value="1"/>
</dbReference>
<feature type="repeat" description="ANK" evidence="2">
    <location>
        <begin position="897"/>
        <end position="929"/>
    </location>
</feature>
<dbReference type="Gene3D" id="3.40.50.300">
    <property type="entry name" value="P-loop containing nucleotide triphosphate hydrolases"/>
    <property type="match status" value="1"/>
</dbReference>
<feature type="repeat" description="ANK" evidence="2">
    <location>
        <begin position="1062"/>
        <end position="1094"/>
    </location>
</feature>
<dbReference type="OMA" id="VFLDERH"/>
<evidence type="ECO:0000313" key="6">
    <source>
        <dbReference type="EMBL" id="EHK23726.1"/>
    </source>
</evidence>